<dbReference type="PANTHER" id="PTHR22916:SF3">
    <property type="entry name" value="UDP-GLCNAC:BETAGAL BETA-1,3-N-ACETYLGLUCOSAMINYLTRANSFERASE-LIKE PROTEIN 1"/>
    <property type="match status" value="1"/>
</dbReference>
<dbReference type="InterPro" id="IPR001173">
    <property type="entry name" value="Glyco_trans_2-like"/>
</dbReference>
<dbReference type="Proteomes" id="UP000297604">
    <property type="component" value="Unassembled WGS sequence"/>
</dbReference>
<organism evidence="2 3">
    <name type="scientific">Cryobacterium glucosi</name>
    <dbReference type="NCBI Taxonomy" id="1259175"/>
    <lineage>
        <taxon>Bacteria</taxon>
        <taxon>Bacillati</taxon>
        <taxon>Actinomycetota</taxon>
        <taxon>Actinomycetes</taxon>
        <taxon>Micrococcales</taxon>
        <taxon>Microbacteriaceae</taxon>
        <taxon>Cryobacterium</taxon>
    </lineage>
</organism>
<dbReference type="SUPFAM" id="SSF53335">
    <property type="entry name" value="S-adenosyl-L-methionine-dependent methyltransferases"/>
    <property type="match status" value="1"/>
</dbReference>
<dbReference type="Pfam" id="PF00535">
    <property type="entry name" value="Glycos_transf_2"/>
    <property type="match status" value="1"/>
</dbReference>
<proteinExistence type="predicted"/>
<dbReference type="InterPro" id="IPR029063">
    <property type="entry name" value="SAM-dependent_MTases_sf"/>
</dbReference>
<evidence type="ECO:0000259" key="1">
    <source>
        <dbReference type="Pfam" id="PF00535"/>
    </source>
</evidence>
<evidence type="ECO:0000313" key="3">
    <source>
        <dbReference type="Proteomes" id="UP000297604"/>
    </source>
</evidence>
<dbReference type="PANTHER" id="PTHR22916">
    <property type="entry name" value="GLYCOSYLTRANSFERASE"/>
    <property type="match status" value="1"/>
</dbReference>
<reference evidence="2 3" key="1">
    <citation type="submission" date="2019-03" db="EMBL/GenBank/DDBJ databases">
        <title>Genomics of glacier-inhabiting Cryobacterium strains.</title>
        <authorList>
            <person name="Liu Q."/>
            <person name="Xin Y.-H."/>
        </authorList>
    </citation>
    <scope>NUCLEOTIDE SEQUENCE [LARGE SCALE GENOMIC DNA]</scope>
    <source>
        <strain evidence="2 3">MDB1-5</strain>
    </source>
</reference>
<feature type="domain" description="Glycosyltransferase 2-like" evidence="1">
    <location>
        <begin position="273"/>
        <end position="366"/>
    </location>
</feature>
<dbReference type="Gene3D" id="3.90.550.10">
    <property type="entry name" value="Spore Coat Polysaccharide Biosynthesis Protein SpsA, Chain A"/>
    <property type="match status" value="1"/>
</dbReference>
<accession>A0ABY2IMJ7</accession>
<dbReference type="InterPro" id="IPR029044">
    <property type="entry name" value="Nucleotide-diphossugar_trans"/>
</dbReference>
<dbReference type="Gene3D" id="3.40.50.150">
    <property type="entry name" value="Vaccinia Virus protein VP39"/>
    <property type="match status" value="1"/>
</dbReference>
<comment type="caution">
    <text evidence="2">The sequence shown here is derived from an EMBL/GenBank/DDBJ whole genome shotgun (WGS) entry which is preliminary data.</text>
</comment>
<gene>
    <name evidence="2" type="ORF">E3O46_12420</name>
</gene>
<dbReference type="CDD" id="cd00761">
    <property type="entry name" value="Glyco_tranf_GTA_type"/>
    <property type="match status" value="1"/>
</dbReference>
<sequence>MSGNPYDNAYAVDNVYGHTIALLKEYRISDGDGVHLDLAAGFGVIGEVVQSELGRQYVGVDLDSEGLRSARARGLEMHAHDLTLPDTFSFIEKILAGRRVRSISILDGLEHIGTASGLLDVIAQLCRSNDAHVVVSVPNVTHQDVTHKLLLGEWDYTASGLLDATHIEFFSEKSLVAKLGAAGLHRVGMQNVELSQSDQHFPSTHPALQDGTTLNSFLRYVRESAESNGRVNQFVWSCVAGPAQASHLVDSTDVQDDRPFLTILTRTQGRRIAELREVFNCLAGQTSDDFEVLVLGHKVLTAEQIQVEQAIEDNPRWLRERIRYVKVDHGGRATPLNVGMKSARGRYVVVLDDDDNVFAHWVEAFLTSERRKPGALLRAVATMQSVDRVTVRQVPGIRAIGSPKFPYAPSFSFTSHLVSNSTPLMSIAFPRGIFDDLGMTFDETMTTTEDWDLILRSAAIVGVEDSKKITAIYHWWETEESSRTEHESREWRLNHLAIDRKLDALPILLPIGEARAVRDLVTGRAGNGGDEDHNSAFQTNTHLRIGLLRRIATILESRSWRIQAPMRALSQLFGGGPALRMSDCVTYSTDELASTIQKLEASRSWRTTSWMRRARRVQ</sequence>
<dbReference type="Pfam" id="PF13489">
    <property type="entry name" value="Methyltransf_23"/>
    <property type="match status" value="1"/>
</dbReference>
<dbReference type="EMBL" id="SOFS01000025">
    <property type="protein sequence ID" value="TFC19366.1"/>
    <property type="molecule type" value="Genomic_DNA"/>
</dbReference>
<protein>
    <submittedName>
        <fullName evidence="2">Glycosyltransferase</fullName>
    </submittedName>
</protein>
<name>A0ABY2IMJ7_9MICO</name>
<dbReference type="RefSeq" id="WP_134449044.1">
    <property type="nucleotide sequence ID" value="NZ_SOFS01000025.1"/>
</dbReference>
<evidence type="ECO:0000313" key="2">
    <source>
        <dbReference type="EMBL" id="TFC19366.1"/>
    </source>
</evidence>
<keyword evidence="3" id="KW-1185">Reference proteome</keyword>
<dbReference type="SUPFAM" id="SSF53448">
    <property type="entry name" value="Nucleotide-diphospho-sugar transferases"/>
    <property type="match status" value="1"/>
</dbReference>